<feature type="region of interest" description="Disordered" evidence="1">
    <location>
        <begin position="50"/>
        <end position="148"/>
    </location>
</feature>
<evidence type="ECO:0000256" key="1">
    <source>
        <dbReference type="SAM" id="MobiDB-lite"/>
    </source>
</evidence>
<dbReference type="EMBL" id="SLWN01000002">
    <property type="protein sequence ID" value="TCO34222.1"/>
    <property type="molecule type" value="Genomic_DNA"/>
</dbReference>
<dbReference type="RefSeq" id="WP_242001595.1">
    <property type="nucleotide sequence ID" value="NZ_SLWN01000002.1"/>
</dbReference>
<keyword evidence="3" id="KW-1185">Reference proteome</keyword>
<evidence type="ECO:0000313" key="2">
    <source>
        <dbReference type="EMBL" id="TCO34222.1"/>
    </source>
</evidence>
<dbReference type="AlphaFoldDB" id="A0A4R2HSJ3"/>
<dbReference type="Proteomes" id="UP000294508">
    <property type="component" value="Unassembled WGS sequence"/>
</dbReference>
<accession>A0A4R2HSJ3</accession>
<evidence type="ECO:0000313" key="3">
    <source>
        <dbReference type="Proteomes" id="UP000294508"/>
    </source>
</evidence>
<organism evidence="2 3">
    <name type="scientific">Kribbella steppae</name>
    <dbReference type="NCBI Taxonomy" id="2512223"/>
    <lineage>
        <taxon>Bacteria</taxon>
        <taxon>Bacillati</taxon>
        <taxon>Actinomycetota</taxon>
        <taxon>Actinomycetes</taxon>
        <taxon>Propionibacteriales</taxon>
        <taxon>Kribbellaceae</taxon>
        <taxon>Kribbella</taxon>
    </lineage>
</organism>
<sequence>MKVLAWLAFPLVATLLAMCWAAWRGRSRGPRRSGGAFASVEDFRRFNEALAAPGPRATPERRRSLRRRTPKNSAADNPSTGESAGRSESATNPTSPDPQGSIRNPNSAAKPRSTGTATDAGTGTARNAGRTGVVSGAGRAGFGDGGTVWGAGALESAGTLAVTRKLGPAETFGSTKIAGQGS</sequence>
<comment type="caution">
    <text evidence="2">The sequence shown here is derived from an EMBL/GenBank/DDBJ whole genome shotgun (WGS) entry which is preliminary data.</text>
</comment>
<feature type="compositionally biased region" description="Gly residues" evidence="1">
    <location>
        <begin position="138"/>
        <end position="148"/>
    </location>
</feature>
<feature type="compositionally biased region" description="Low complexity" evidence="1">
    <location>
        <begin position="114"/>
        <end position="132"/>
    </location>
</feature>
<protein>
    <submittedName>
        <fullName evidence="2">Uncharacterized protein</fullName>
    </submittedName>
</protein>
<name>A0A4R2HSJ3_9ACTN</name>
<gene>
    <name evidence="2" type="ORF">EV652_102288</name>
</gene>
<proteinExistence type="predicted"/>
<feature type="compositionally biased region" description="Polar residues" evidence="1">
    <location>
        <begin position="71"/>
        <end position="107"/>
    </location>
</feature>
<reference evidence="2 3" key="1">
    <citation type="journal article" date="2015" name="Stand. Genomic Sci.">
        <title>Genomic Encyclopedia of Bacterial and Archaeal Type Strains, Phase III: the genomes of soil and plant-associated and newly described type strains.</title>
        <authorList>
            <person name="Whitman W.B."/>
            <person name="Woyke T."/>
            <person name="Klenk H.P."/>
            <person name="Zhou Y."/>
            <person name="Lilburn T.G."/>
            <person name="Beck B.J."/>
            <person name="De Vos P."/>
            <person name="Vandamme P."/>
            <person name="Eisen J.A."/>
            <person name="Garrity G."/>
            <person name="Hugenholtz P."/>
            <person name="Kyrpides N.C."/>
        </authorList>
    </citation>
    <scope>NUCLEOTIDE SEQUENCE [LARGE SCALE GENOMIC DNA]</scope>
    <source>
        <strain evidence="2 3">VKM Ac-2572</strain>
    </source>
</reference>